<protein>
    <recommendedName>
        <fullName evidence="4">Calx-beta domain-containing protein</fullName>
    </recommendedName>
</protein>
<dbReference type="RefSeq" id="WP_282012547.1">
    <property type="nucleotide sequence ID" value="NZ_OX336137.1"/>
</dbReference>
<dbReference type="SUPFAM" id="SSF49785">
    <property type="entry name" value="Galactose-binding domain-like"/>
    <property type="match status" value="1"/>
</dbReference>
<keyword evidence="3" id="KW-1185">Reference proteome</keyword>
<feature type="chain" id="PRO_5045513415" description="Calx-beta domain-containing protein" evidence="1">
    <location>
        <begin position="24"/>
        <end position="392"/>
    </location>
</feature>
<dbReference type="InterPro" id="IPR008979">
    <property type="entry name" value="Galactose-bd-like_sf"/>
</dbReference>
<evidence type="ECO:0000313" key="3">
    <source>
        <dbReference type="Proteomes" id="UP001157733"/>
    </source>
</evidence>
<organism evidence="2 3">
    <name type="scientific">Nitrospina watsonii</name>
    <dbReference type="NCBI Taxonomy" id="1323948"/>
    <lineage>
        <taxon>Bacteria</taxon>
        <taxon>Pseudomonadati</taxon>
        <taxon>Nitrospinota/Tectimicrobiota group</taxon>
        <taxon>Nitrospinota</taxon>
        <taxon>Nitrospinia</taxon>
        <taxon>Nitrospinales</taxon>
        <taxon>Nitrospinaceae</taxon>
        <taxon>Nitrospina</taxon>
    </lineage>
</organism>
<feature type="signal peptide" evidence="1">
    <location>
        <begin position="1"/>
        <end position="23"/>
    </location>
</feature>
<evidence type="ECO:0000313" key="2">
    <source>
        <dbReference type="EMBL" id="CAI2719736.1"/>
    </source>
</evidence>
<name>A0ABM9HHD6_9BACT</name>
<dbReference type="EMBL" id="OX336137">
    <property type="protein sequence ID" value="CAI2719736.1"/>
    <property type="molecule type" value="Genomic_DNA"/>
</dbReference>
<evidence type="ECO:0008006" key="4">
    <source>
        <dbReference type="Google" id="ProtNLM"/>
    </source>
</evidence>
<sequence>MKRFIVLAGMVTALLGTVSWAGAITYKGDLKADESVLFPEQVTPPANPPSGNRKLYFRDDGNLYQLDAAGIENPVIARGGKNALINGNFRIWQRGTSFTATGYSADRWWHEKGGGGAVTISRQSFALGQVDVPGEPEFFLRHDQTTGGSSPVPKIVQRIEDVRTFAGETITLSFWVKGTAPATDLTVFLVQVFGSGGAPSSDVAVNVGTYSFTGSWSKKTFTVAVPSISGKTIGTNDDDYLDIRVAQSAVNETFTLDIANVQVEKGSVATEFERRPLGLELSLCERYFAKTFPIATAPAQNAGVTGSLYWNGNSGVASIMWRFPVRMRASPTITLYNPSAANNNGRNIDDSTDKPLSQQHINDQVAVYAVSSASAANDNDRLSIHMTADAEL</sequence>
<dbReference type="Proteomes" id="UP001157733">
    <property type="component" value="Chromosome"/>
</dbReference>
<reference evidence="2 3" key="1">
    <citation type="submission" date="2022-09" db="EMBL/GenBank/DDBJ databases">
        <authorList>
            <person name="Kop L."/>
        </authorList>
    </citation>
    <scope>NUCLEOTIDE SEQUENCE [LARGE SCALE GENOMIC DNA]</scope>
    <source>
        <strain evidence="2 3">347</strain>
    </source>
</reference>
<proteinExistence type="predicted"/>
<gene>
    <name evidence="2" type="ORF">NSPWAT_2880</name>
</gene>
<evidence type="ECO:0000256" key="1">
    <source>
        <dbReference type="SAM" id="SignalP"/>
    </source>
</evidence>
<accession>A0ABM9HHD6</accession>
<dbReference type="Gene3D" id="2.60.120.260">
    <property type="entry name" value="Galactose-binding domain-like"/>
    <property type="match status" value="1"/>
</dbReference>
<keyword evidence="1" id="KW-0732">Signal</keyword>